<dbReference type="PANTHER" id="PTHR12933:SF0">
    <property type="entry name" value="U3 SMALL NUCLEOLAR RNA-ASSOCIATED PROTEIN 25 HOMOLOG"/>
    <property type="match status" value="1"/>
</dbReference>
<dbReference type="Pfam" id="PF22916">
    <property type="entry name" value="UTP25_NTPase-like"/>
    <property type="match status" value="1"/>
</dbReference>
<dbReference type="GO" id="GO:0019843">
    <property type="term" value="F:rRNA binding"/>
    <property type="evidence" value="ECO:0007669"/>
    <property type="project" value="TreeGrafter"/>
</dbReference>
<dbReference type="GO" id="GO:0000462">
    <property type="term" value="P:maturation of SSU-rRNA from tricistronic rRNA transcript (SSU-rRNA, 5.8S rRNA, LSU-rRNA)"/>
    <property type="evidence" value="ECO:0007669"/>
    <property type="project" value="TreeGrafter"/>
</dbReference>
<evidence type="ECO:0000256" key="4">
    <source>
        <dbReference type="SAM" id="MobiDB-lite"/>
    </source>
</evidence>
<feature type="region of interest" description="Disordered" evidence="4">
    <location>
        <begin position="426"/>
        <end position="458"/>
    </location>
</feature>
<comment type="similarity">
    <text evidence="2">Belongs to the UTP25 family.</text>
</comment>
<evidence type="ECO:0000313" key="7">
    <source>
        <dbReference type="EMBL" id="CCC49107.1"/>
    </source>
</evidence>
<dbReference type="SUPFAM" id="SSF52540">
    <property type="entry name" value="P-loop containing nucleoside triphosphate hydrolases"/>
    <property type="match status" value="1"/>
</dbReference>
<name>G0TYQ8_TRYVY</name>
<feature type="compositionally biased region" description="Acidic residues" evidence="4">
    <location>
        <begin position="200"/>
        <end position="212"/>
    </location>
</feature>
<dbReference type="InterPro" id="IPR053939">
    <property type="entry name" value="UTP25_C"/>
</dbReference>
<gene>
    <name evidence="7" type="ORF">TVY486_0704410</name>
</gene>
<dbReference type="Pfam" id="PF06862">
    <property type="entry name" value="Utp25_C"/>
    <property type="match status" value="1"/>
</dbReference>
<feature type="compositionally biased region" description="Basic and acidic residues" evidence="4">
    <location>
        <begin position="112"/>
        <end position="146"/>
    </location>
</feature>
<dbReference type="AlphaFoldDB" id="G0TYQ8"/>
<reference evidence="7" key="1">
    <citation type="journal article" date="2012" name="Proc. Natl. Acad. Sci. U.S.A.">
        <title>Antigenic diversity is generated by distinct evolutionary mechanisms in African trypanosome species.</title>
        <authorList>
            <person name="Jackson A.P."/>
            <person name="Berry A."/>
            <person name="Aslett M."/>
            <person name="Allison H.C."/>
            <person name="Burton P."/>
            <person name="Vavrova-Anderson J."/>
            <person name="Brown R."/>
            <person name="Browne H."/>
            <person name="Corton N."/>
            <person name="Hauser H."/>
            <person name="Gamble J."/>
            <person name="Gilderthorp R."/>
            <person name="Marcello L."/>
            <person name="McQuillan J."/>
            <person name="Otto T.D."/>
            <person name="Quail M.A."/>
            <person name="Sanders M.J."/>
            <person name="van Tonder A."/>
            <person name="Ginger M.L."/>
            <person name="Field M.C."/>
            <person name="Barry J.D."/>
            <person name="Hertz-Fowler C."/>
            <person name="Berriman M."/>
        </authorList>
    </citation>
    <scope>NUCLEOTIDE SEQUENCE</scope>
    <source>
        <strain evidence="7">Y486</strain>
    </source>
</reference>
<evidence type="ECO:0000256" key="1">
    <source>
        <dbReference type="ARBA" id="ARBA00004604"/>
    </source>
</evidence>
<feature type="compositionally biased region" description="Basic and acidic residues" evidence="4">
    <location>
        <begin position="95"/>
        <end position="105"/>
    </location>
</feature>
<feature type="compositionally biased region" description="Low complexity" evidence="4">
    <location>
        <begin position="58"/>
        <end position="70"/>
    </location>
</feature>
<feature type="domain" description="UTP25 NTP hydrolase-like" evidence="6">
    <location>
        <begin position="373"/>
        <end position="670"/>
    </location>
</feature>
<dbReference type="Gene3D" id="3.40.50.300">
    <property type="entry name" value="P-loop containing nucleotide triphosphate hydrolases"/>
    <property type="match status" value="1"/>
</dbReference>
<dbReference type="InterPro" id="IPR010678">
    <property type="entry name" value="UTP25"/>
</dbReference>
<feature type="domain" description="UTP25 C-terminal" evidence="5">
    <location>
        <begin position="682"/>
        <end position="866"/>
    </location>
</feature>
<evidence type="ECO:0000256" key="2">
    <source>
        <dbReference type="ARBA" id="ARBA00009223"/>
    </source>
</evidence>
<feature type="region of interest" description="Disordered" evidence="4">
    <location>
        <begin position="1"/>
        <end position="40"/>
    </location>
</feature>
<dbReference type="PANTHER" id="PTHR12933">
    <property type="entry name" value="ORF PROTEIN-RELATED"/>
    <property type="match status" value="1"/>
</dbReference>
<feature type="compositionally biased region" description="Basic residues" evidence="4">
    <location>
        <begin position="9"/>
        <end position="26"/>
    </location>
</feature>
<accession>G0TYQ8</accession>
<organism evidence="7">
    <name type="scientific">Trypanosoma vivax (strain Y486)</name>
    <dbReference type="NCBI Taxonomy" id="1055687"/>
    <lineage>
        <taxon>Eukaryota</taxon>
        <taxon>Discoba</taxon>
        <taxon>Euglenozoa</taxon>
        <taxon>Kinetoplastea</taxon>
        <taxon>Metakinetoplastina</taxon>
        <taxon>Trypanosomatida</taxon>
        <taxon>Trypanosomatidae</taxon>
        <taxon>Trypanosoma</taxon>
        <taxon>Duttonella</taxon>
    </lineage>
</organism>
<evidence type="ECO:0000259" key="5">
    <source>
        <dbReference type="Pfam" id="PF06862"/>
    </source>
</evidence>
<feature type="compositionally biased region" description="Acidic residues" evidence="4">
    <location>
        <begin position="161"/>
        <end position="180"/>
    </location>
</feature>
<evidence type="ECO:0000256" key="3">
    <source>
        <dbReference type="ARBA" id="ARBA00023242"/>
    </source>
</evidence>
<sequence length="869" mass="99773">MGKPGGFFKRLKTKQKRLASRKRRGTKGASKEERRLKHNELVDYYAAKREVEELAAVSSSSSSDDLPSTDSDGEAREEKSLLKLRRVLGVLGGERTGKRPRDNMGKHNSISNDKKVKSKRTDVGMSGDSEHVDSGYYNTKERAADLKEDEDNENWEAFIPLEEEEEEEEEENLDVLDGNEDYGSAHSSNIDGDSAMQEGQDTDGDWEEGEEDFTAKEDAYEDDESDENNQRLEEERAQLLPRFQPGTTDFTALQQVVYAGDPWFVKYHEDKHGAVDTTAMKPIGMTLQQGLGYSECENIAVSASTSATRHLLHQPFVFEDMKFSSRLSKDRAEVRPCYMHEALWGRWLKYRAAESRGPMTLEQRGLLDLLQGYPDVMDCCRSWENAEARREVFLLHMLNHWFKARAVMLAHDTILRGRQREKCEANSVDHGVANGDGNNTRPKKSKKGGGASSFGEDTEDYELRDRGFGRTRLIIMLPMRNIAYRYVNTLVKLLGVSPEACPRLSTFNEDFTELEEAMDPNFTRRPPDFQRQFEGNIDDTFCVGLKLEPSSIRVYTHPLNSDLIICSPLGLRRRLERNGDVLVSLSSIEVCIIDEAHVLLMQNWQHVMAVLRMLNRRPRDTTYGLADLRRVYAWALEGRSGRHRQTIVSTDVTNAALLATFRTFLNNSGRVLLQRREEVGVLQQVMVPVRQHFMRFEPGNSVESCDDARFDFFIKEVFSTKIAPLISRDVRTIVFVPSYFDYVRLRNHMIREHRDSFASICEYTSLKQQRKSLGQFTDLERPLLLVTERFYFFRRYFVKHAEVIVFYSPPISASFYASLVSRLVSNSPSAFALTLFCRYDSHELNRLVGTKRARQLLEREPDVYSFVTN</sequence>
<dbReference type="GO" id="GO:0032040">
    <property type="term" value="C:small-subunit processome"/>
    <property type="evidence" value="ECO:0007669"/>
    <property type="project" value="TreeGrafter"/>
</dbReference>
<feature type="region of interest" description="Disordered" evidence="4">
    <location>
        <begin position="53"/>
        <end position="231"/>
    </location>
</feature>
<evidence type="ECO:0008006" key="8">
    <source>
        <dbReference type="Google" id="ProtNLM"/>
    </source>
</evidence>
<dbReference type="GO" id="GO:0034511">
    <property type="term" value="F:U3 snoRNA binding"/>
    <property type="evidence" value="ECO:0007669"/>
    <property type="project" value="InterPro"/>
</dbReference>
<comment type="subcellular location">
    <subcellularLocation>
        <location evidence="1">Nucleus</location>
        <location evidence="1">Nucleolus</location>
    </subcellularLocation>
</comment>
<dbReference type="VEuPathDB" id="TriTrypDB:TvY486_0704410"/>
<feature type="compositionally biased region" description="Basic and acidic residues" evidence="4">
    <location>
        <begin position="29"/>
        <end position="40"/>
    </location>
</feature>
<evidence type="ECO:0000259" key="6">
    <source>
        <dbReference type="Pfam" id="PF22916"/>
    </source>
</evidence>
<dbReference type="EMBL" id="HE573023">
    <property type="protein sequence ID" value="CCC49107.1"/>
    <property type="molecule type" value="Genomic_DNA"/>
</dbReference>
<keyword evidence="3" id="KW-0539">Nucleus</keyword>
<protein>
    <recommendedName>
        <fullName evidence="8">U3 small nucleolar RNA-associated protein 25</fullName>
    </recommendedName>
</protein>
<dbReference type="InterPro" id="IPR053940">
    <property type="entry name" value="UTP25_NTPase-like"/>
</dbReference>
<proteinExistence type="inferred from homology"/>
<dbReference type="InterPro" id="IPR027417">
    <property type="entry name" value="P-loop_NTPase"/>
</dbReference>